<dbReference type="GO" id="GO:0005886">
    <property type="term" value="C:plasma membrane"/>
    <property type="evidence" value="ECO:0007669"/>
    <property type="project" value="UniProtKB-SubCell"/>
</dbReference>
<feature type="domain" description="ATP synthase alpha subunit C-terminal" evidence="13">
    <location>
        <begin position="367"/>
        <end position="486"/>
    </location>
</feature>
<accession>A0A1F4U7E0</accession>
<dbReference type="EMBL" id="MEUJ01000002">
    <property type="protein sequence ID" value="OGC40799.1"/>
    <property type="molecule type" value="Genomic_DNA"/>
</dbReference>
<keyword evidence="8 11" id="KW-0472">Membrane</keyword>
<keyword evidence="6 11" id="KW-1278">Translocase</keyword>
<evidence type="ECO:0000256" key="7">
    <source>
        <dbReference type="ARBA" id="ARBA00023065"/>
    </source>
</evidence>
<evidence type="ECO:0000256" key="5">
    <source>
        <dbReference type="ARBA" id="ARBA00022840"/>
    </source>
</evidence>
<dbReference type="Pfam" id="PF00306">
    <property type="entry name" value="ATP-synt_ab_C"/>
    <property type="match status" value="1"/>
</dbReference>
<keyword evidence="4 11" id="KW-0547">Nucleotide-binding</keyword>
<dbReference type="GO" id="GO:0045259">
    <property type="term" value="C:proton-transporting ATP synthase complex"/>
    <property type="evidence" value="ECO:0007669"/>
    <property type="project" value="UniProtKB-KW"/>
</dbReference>
<evidence type="ECO:0000256" key="9">
    <source>
        <dbReference type="ARBA" id="ARBA00023196"/>
    </source>
</evidence>
<sequence>MEEISSIIKKRIMDFTPVSKAEEVGTVIESGDGIVYISGLPSAMYLEMIEFPNKVYGIAFNLELDQVVVVILGAHTDVKEGDHARLTGRVMEVPAGEALLGRIVNALGHPIDGRGPVKTEKFMPIERMAPEVVDRKPVCQPLQTGLKIIDALIPIGRGQRELIIGDRSTGKSTIAIDTIINQKGQNVFCVYVAIGQKESNIVQITQKLMEAGAMDYTIVVSASASDPAAMQYIAPFAGCAMAEYFMYSGRDVLIIYDDLTKHAQAYRMISLLLRRPPGREAYPGDVFYLHARLLERAAKLDDHRGSGSLTALPIIETQLGDISSYIPTNVISITDGQIFLQNDLFNSGFRPAVDVGISVSRVGGKAQVKAMRKIAGHLRLDLAQYREKKSFSLFAGEIDKETLAQLQRGAVVSEMLKQDKHLPMEISDQIIIIYAAINGFMDGLQSRRVKEFEDKLISYIRGAAPAIVGRIPEFSTETEEELKGLILKFKESF</sequence>
<keyword evidence="11" id="KW-1003">Cell membrane</keyword>
<dbReference type="Pfam" id="PF00006">
    <property type="entry name" value="ATP-synt_ab"/>
    <property type="match status" value="1"/>
</dbReference>
<comment type="similarity">
    <text evidence="2 11">Belongs to the ATPase alpha/beta chains family.</text>
</comment>
<dbReference type="InterPro" id="IPR000194">
    <property type="entry name" value="ATPase_F1/V1/A1_a/bsu_nucl-bd"/>
</dbReference>
<reference evidence="15 16" key="1">
    <citation type="journal article" date="2016" name="Nat. Commun.">
        <title>Thousands of microbial genomes shed light on interconnected biogeochemical processes in an aquifer system.</title>
        <authorList>
            <person name="Anantharaman K."/>
            <person name="Brown C.T."/>
            <person name="Hug L.A."/>
            <person name="Sharon I."/>
            <person name="Castelle C.J."/>
            <person name="Probst A.J."/>
            <person name="Thomas B.C."/>
            <person name="Singh A."/>
            <person name="Wilkins M.J."/>
            <person name="Karaoz U."/>
            <person name="Brodie E.L."/>
            <person name="Williams K.H."/>
            <person name="Hubbard S.S."/>
            <person name="Banfield J.F."/>
        </authorList>
    </citation>
    <scope>NUCLEOTIDE SEQUENCE [LARGE SCALE GENOMIC DNA]</scope>
</reference>
<dbReference type="Pfam" id="PF02874">
    <property type="entry name" value="ATP-synt_ab_N"/>
    <property type="match status" value="1"/>
</dbReference>
<evidence type="ECO:0000313" key="16">
    <source>
        <dbReference type="Proteomes" id="UP000179242"/>
    </source>
</evidence>
<proteinExistence type="inferred from homology"/>
<keyword evidence="10 11" id="KW-0066">ATP synthesis</keyword>
<dbReference type="Gene3D" id="3.40.50.300">
    <property type="entry name" value="P-loop containing nucleotide triphosphate hydrolases"/>
    <property type="match status" value="1"/>
</dbReference>
<dbReference type="SUPFAM" id="SSF47917">
    <property type="entry name" value="C-terminal domain of alpha and beta subunits of F1 ATP synthase"/>
    <property type="match status" value="1"/>
</dbReference>
<dbReference type="InterPro" id="IPR004100">
    <property type="entry name" value="ATPase_F1/V1/A1_a/bsu_N"/>
</dbReference>
<dbReference type="GO" id="GO:0005524">
    <property type="term" value="F:ATP binding"/>
    <property type="evidence" value="ECO:0007669"/>
    <property type="project" value="UniProtKB-UniRule"/>
</dbReference>
<dbReference type="GO" id="GO:0046933">
    <property type="term" value="F:proton-transporting ATP synthase activity, rotational mechanism"/>
    <property type="evidence" value="ECO:0007669"/>
    <property type="project" value="UniProtKB-UniRule"/>
</dbReference>
<dbReference type="InterPro" id="IPR000793">
    <property type="entry name" value="ATP_synth_asu_C"/>
</dbReference>
<comment type="subcellular location">
    <subcellularLocation>
        <location evidence="11">Cell membrane</location>
        <topology evidence="11">Peripheral membrane protein</topology>
    </subcellularLocation>
    <subcellularLocation>
        <location evidence="1">Membrane</location>
    </subcellularLocation>
</comment>
<feature type="domain" description="ATPase F1/V1/A1 complex alpha/beta subunit nucleotide-binding" evidence="12">
    <location>
        <begin position="145"/>
        <end position="360"/>
    </location>
</feature>
<dbReference type="SUPFAM" id="SSF50615">
    <property type="entry name" value="N-terminal domain of alpha and beta subunits of F1 ATP synthase"/>
    <property type="match status" value="1"/>
</dbReference>
<dbReference type="PANTHER" id="PTHR48082">
    <property type="entry name" value="ATP SYNTHASE SUBUNIT ALPHA, MITOCHONDRIAL"/>
    <property type="match status" value="1"/>
</dbReference>
<keyword evidence="11" id="KW-0375">Hydrogen ion transport</keyword>
<organism evidence="15 16">
    <name type="scientific">candidate division WOR-1 bacterium RIFOXYC2_FULL_46_14</name>
    <dbReference type="NCBI Taxonomy" id="1802587"/>
    <lineage>
        <taxon>Bacteria</taxon>
        <taxon>Bacillati</taxon>
        <taxon>Saganbacteria</taxon>
    </lineage>
</organism>
<dbReference type="GO" id="GO:0043531">
    <property type="term" value="F:ADP binding"/>
    <property type="evidence" value="ECO:0007669"/>
    <property type="project" value="TreeGrafter"/>
</dbReference>
<dbReference type="Gene3D" id="1.20.150.20">
    <property type="entry name" value="ATP synthase alpha/beta chain, C-terminal domain"/>
    <property type="match status" value="1"/>
</dbReference>
<feature type="domain" description="ATPase F1/V1/A1 complex alpha/beta subunit N-terminal" evidence="14">
    <location>
        <begin position="22"/>
        <end position="88"/>
    </location>
</feature>
<evidence type="ECO:0000256" key="3">
    <source>
        <dbReference type="ARBA" id="ARBA00022448"/>
    </source>
</evidence>
<comment type="catalytic activity">
    <reaction evidence="11">
        <text>ATP + H2O + 4 H(+)(in) = ADP + phosphate + 5 H(+)(out)</text>
        <dbReference type="Rhea" id="RHEA:57720"/>
        <dbReference type="ChEBI" id="CHEBI:15377"/>
        <dbReference type="ChEBI" id="CHEBI:15378"/>
        <dbReference type="ChEBI" id="CHEBI:30616"/>
        <dbReference type="ChEBI" id="CHEBI:43474"/>
        <dbReference type="ChEBI" id="CHEBI:456216"/>
        <dbReference type="EC" id="7.1.2.2"/>
    </reaction>
</comment>
<evidence type="ECO:0000256" key="11">
    <source>
        <dbReference type="HAMAP-Rule" id="MF_01346"/>
    </source>
</evidence>
<dbReference type="InterPro" id="IPR033732">
    <property type="entry name" value="ATP_synth_F1_a_nt-bd_dom"/>
</dbReference>
<protein>
    <recommendedName>
        <fullName evidence="11">ATP synthase subunit alpha</fullName>
        <ecNumber evidence="11">7.1.2.2</ecNumber>
    </recommendedName>
    <alternativeName>
        <fullName evidence="11">ATP synthase F1 sector subunit alpha</fullName>
    </alternativeName>
    <alternativeName>
        <fullName evidence="11">F-ATPase subunit alpha</fullName>
    </alternativeName>
</protein>
<dbReference type="PANTHER" id="PTHR48082:SF2">
    <property type="entry name" value="ATP SYNTHASE SUBUNIT ALPHA, MITOCHONDRIAL"/>
    <property type="match status" value="1"/>
</dbReference>
<dbReference type="NCBIfam" id="NF009884">
    <property type="entry name" value="PRK13343.1"/>
    <property type="match status" value="1"/>
</dbReference>
<keyword evidence="9 11" id="KW-0139">CF(1)</keyword>
<evidence type="ECO:0000256" key="2">
    <source>
        <dbReference type="ARBA" id="ARBA00008936"/>
    </source>
</evidence>
<dbReference type="NCBIfam" id="TIGR00962">
    <property type="entry name" value="atpA"/>
    <property type="match status" value="1"/>
</dbReference>
<evidence type="ECO:0000259" key="13">
    <source>
        <dbReference type="Pfam" id="PF00306"/>
    </source>
</evidence>
<evidence type="ECO:0000256" key="4">
    <source>
        <dbReference type="ARBA" id="ARBA00022741"/>
    </source>
</evidence>
<name>A0A1F4U7E0_UNCSA</name>
<keyword evidence="3 11" id="KW-0813">Transport</keyword>
<dbReference type="InterPro" id="IPR023366">
    <property type="entry name" value="ATP_synth_asu-like_sf"/>
</dbReference>
<feature type="binding site" evidence="11">
    <location>
        <begin position="165"/>
        <end position="172"/>
    </location>
    <ligand>
        <name>ATP</name>
        <dbReference type="ChEBI" id="CHEBI:30616"/>
    </ligand>
</feature>
<dbReference type="InterPro" id="IPR005294">
    <property type="entry name" value="ATP_synth_F1_asu"/>
</dbReference>
<evidence type="ECO:0000256" key="10">
    <source>
        <dbReference type="ARBA" id="ARBA00023310"/>
    </source>
</evidence>
<dbReference type="InterPro" id="IPR036121">
    <property type="entry name" value="ATPase_F1/V1/A1_a/bsu_N_sf"/>
</dbReference>
<gene>
    <name evidence="11" type="primary">atpA</name>
    <name evidence="15" type="ORF">A2438_00675</name>
</gene>
<evidence type="ECO:0000259" key="14">
    <source>
        <dbReference type="Pfam" id="PF02874"/>
    </source>
</evidence>
<evidence type="ECO:0000259" key="12">
    <source>
        <dbReference type="Pfam" id="PF00006"/>
    </source>
</evidence>
<dbReference type="CDD" id="cd01132">
    <property type="entry name" value="F1-ATPase_alpha_CD"/>
    <property type="match status" value="1"/>
</dbReference>
<dbReference type="InterPro" id="IPR038376">
    <property type="entry name" value="ATP_synth_asu_C_sf"/>
</dbReference>
<dbReference type="CDD" id="cd18116">
    <property type="entry name" value="ATP-synt_F1_alpha_N"/>
    <property type="match status" value="1"/>
</dbReference>
<feature type="site" description="Required for activity" evidence="11">
    <location>
        <position position="358"/>
    </location>
</feature>
<dbReference type="PROSITE" id="PS00152">
    <property type="entry name" value="ATPASE_ALPHA_BETA"/>
    <property type="match status" value="1"/>
</dbReference>
<comment type="caution">
    <text evidence="15">The sequence shown here is derived from an EMBL/GenBank/DDBJ whole genome shotgun (WGS) entry which is preliminary data.</text>
</comment>
<keyword evidence="5 11" id="KW-0067">ATP-binding</keyword>
<dbReference type="CDD" id="cd18113">
    <property type="entry name" value="ATP-synt_F1_alpha_C"/>
    <property type="match status" value="1"/>
</dbReference>
<dbReference type="AlphaFoldDB" id="A0A1F4U7E0"/>
<comment type="function">
    <text evidence="11">Produces ATP from ADP in the presence of a proton gradient across the membrane. The alpha chain is a regulatory subunit.</text>
</comment>
<dbReference type="FunFam" id="3.40.50.300:FF:000002">
    <property type="entry name" value="ATP synthase subunit alpha"/>
    <property type="match status" value="1"/>
</dbReference>
<dbReference type="EC" id="7.1.2.2" evidence="11"/>
<evidence type="ECO:0000256" key="6">
    <source>
        <dbReference type="ARBA" id="ARBA00022967"/>
    </source>
</evidence>
<keyword evidence="7 11" id="KW-0406">Ion transport</keyword>
<dbReference type="InterPro" id="IPR027417">
    <property type="entry name" value="P-loop_NTPase"/>
</dbReference>
<dbReference type="InterPro" id="IPR020003">
    <property type="entry name" value="ATPase_a/bsu_AS"/>
</dbReference>
<dbReference type="SUPFAM" id="SSF52540">
    <property type="entry name" value="P-loop containing nucleoside triphosphate hydrolases"/>
    <property type="match status" value="1"/>
</dbReference>
<dbReference type="FunFam" id="1.20.150.20:FF:000001">
    <property type="entry name" value="ATP synthase subunit alpha"/>
    <property type="match status" value="1"/>
</dbReference>
<evidence type="ECO:0000256" key="8">
    <source>
        <dbReference type="ARBA" id="ARBA00023136"/>
    </source>
</evidence>
<dbReference type="Proteomes" id="UP000179242">
    <property type="component" value="Unassembled WGS sequence"/>
</dbReference>
<evidence type="ECO:0000256" key="1">
    <source>
        <dbReference type="ARBA" id="ARBA00004370"/>
    </source>
</evidence>
<dbReference type="Gene3D" id="2.40.30.20">
    <property type="match status" value="1"/>
</dbReference>
<dbReference type="HAMAP" id="MF_01346">
    <property type="entry name" value="ATP_synth_alpha_bact"/>
    <property type="match status" value="1"/>
</dbReference>
<evidence type="ECO:0000313" key="15">
    <source>
        <dbReference type="EMBL" id="OGC40799.1"/>
    </source>
</evidence>